<keyword evidence="6" id="KW-0269">Exonuclease</keyword>
<evidence type="ECO:0000256" key="9">
    <source>
        <dbReference type="ARBA" id="ARBA00023204"/>
    </source>
</evidence>
<dbReference type="Gene3D" id="3.40.50.300">
    <property type="entry name" value="P-loop containing nucleotide triphosphate hydrolases"/>
    <property type="match status" value="4"/>
</dbReference>
<comment type="caution">
    <text evidence="11">The sequence shown here is derived from an EMBL/GenBank/DDBJ whole genome shotgun (WGS) entry which is preliminary data.</text>
</comment>
<keyword evidence="8" id="KW-0238">DNA-binding</keyword>
<evidence type="ECO:0000259" key="10">
    <source>
        <dbReference type="PROSITE" id="PS51217"/>
    </source>
</evidence>
<keyword evidence="2" id="KW-0547">Nucleotide-binding</keyword>
<dbReference type="AlphaFoldDB" id="A0A9D0ZFZ9"/>
<dbReference type="GO" id="GO:0004386">
    <property type="term" value="F:helicase activity"/>
    <property type="evidence" value="ECO:0007669"/>
    <property type="project" value="UniProtKB-KW"/>
</dbReference>
<dbReference type="InterPro" id="IPR027417">
    <property type="entry name" value="P-loop_NTPase"/>
</dbReference>
<feature type="domain" description="UvrD-like helicase C-terminal" evidence="10">
    <location>
        <begin position="269"/>
        <end position="571"/>
    </location>
</feature>
<evidence type="ECO:0000256" key="2">
    <source>
        <dbReference type="ARBA" id="ARBA00022741"/>
    </source>
</evidence>
<dbReference type="Proteomes" id="UP000886787">
    <property type="component" value="Unassembled WGS sequence"/>
</dbReference>
<evidence type="ECO:0000256" key="3">
    <source>
        <dbReference type="ARBA" id="ARBA00022763"/>
    </source>
</evidence>
<dbReference type="PANTHER" id="PTHR30591:SF1">
    <property type="entry name" value="RECBCD ENZYME SUBUNIT RECC"/>
    <property type="match status" value="1"/>
</dbReference>
<dbReference type="InterPro" id="IPR049035">
    <property type="entry name" value="ADDB_N"/>
</dbReference>
<keyword evidence="1" id="KW-0540">Nuclease</keyword>
<dbReference type="GO" id="GO:0004527">
    <property type="term" value="F:exonuclease activity"/>
    <property type="evidence" value="ECO:0007669"/>
    <property type="project" value="UniProtKB-KW"/>
</dbReference>
<evidence type="ECO:0000256" key="4">
    <source>
        <dbReference type="ARBA" id="ARBA00022801"/>
    </source>
</evidence>
<dbReference type="InterPro" id="IPR011335">
    <property type="entry name" value="Restrct_endonuc-II-like"/>
</dbReference>
<dbReference type="SUPFAM" id="SSF52980">
    <property type="entry name" value="Restriction endonuclease-like"/>
    <property type="match status" value="1"/>
</dbReference>
<dbReference type="PROSITE" id="PS51217">
    <property type="entry name" value="UVRD_HELICASE_CTER"/>
    <property type="match status" value="1"/>
</dbReference>
<dbReference type="Gene3D" id="3.90.320.10">
    <property type="match status" value="1"/>
</dbReference>
<evidence type="ECO:0000256" key="5">
    <source>
        <dbReference type="ARBA" id="ARBA00022806"/>
    </source>
</evidence>
<reference evidence="11" key="1">
    <citation type="submission" date="2020-10" db="EMBL/GenBank/DDBJ databases">
        <authorList>
            <person name="Gilroy R."/>
        </authorList>
    </citation>
    <scope>NUCLEOTIDE SEQUENCE</scope>
    <source>
        <strain evidence="11">ChiSjej1B19-3389</strain>
    </source>
</reference>
<keyword evidence="4" id="KW-0378">Hydrolase</keyword>
<dbReference type="Pfam" id="PF12705">
    <property type="entry name" value="PDDEXK_1"/>
    <property type="match status" value="1"/>
</dbReference>
<protein>
    <submittedName>
        <fullName evidence="11">PD-(D/E)XK nuclease family protein</fullName>
    </submittedName>
</protein>
<sequence length="1130" mass="126812">MLQFVVGRSGAGKTAFLKQKLCALVTEKQADKLLFLVPEQLSFETEKDMLSRLGAKECRKVEVLSFTRLADFVYRQTGGLAGQTIDDGSRHIVMSLAIEQAQDRLELYQKQVGKPELIPLMLNALKELKTCAVTTQRLREAAAGFVNSTLRQKVMETALIADIYDAILEGSYIDPLDDLTRLYHTLSAHTLFEGYTVVVDGFSGFTAQEQKILEALIRQASLCMVSICGDAAEFASDGNLFFTTRRTKRRLKELAQKNGVPVLQDIRLDKPLRFSVPAISCLEERFERPASLPCAEAPEGVAVYFADDIYDECDFVARTIRSLTIEQGYTYKEIAVICRDINSYRGILDATLEKYGIAYFMDIPQEVSAKPLMLFALSAFACIHTAFSTDNLFRFIKTGLAGISVEEAATLENYAFVWNITGKKWLSSFTANPRGYSDAFTQEDRLELAALEDLREKVTAPLLLFQQRVRGAGGAEISKAVYMLLQDFDVPNALKEIVQRFKEQGDLPAAQEQQRLWDLFMDALDHMALLLKDRPISTRRYSELLQLVVNSADLSFIPNSLDEVTVGTADRIRLHAPKAVFVIGAIENEFPRMPVAGGIFTDQERKALLAVQLPLYDSIEQLAAQEKFLSYSAISAPSEKLYVSYYRQNLQGESKTPSSIVREILRVFPSVAPQSMCDVYWTELLWAPQPAFERCAQHSCTDQNAQALLDAFFAGQKEFSEKRLALARFTQKHPPQISDARLAHRLFAKNGMKLSASQVERYYLCPFAYFCRYGLNTKERKSAQIDAAEYGSLVHFLMESVLKSHSVQALCSMQEEQLHLLLEENLQRYLERHFGGAQDKSKRYLAMLARMGEGAFQLIRHILQELSQSAFMPVGFEMFIGEGSELPPYTLTLGDHEKILVQGFIDRIDVMRAEGKTYIRVVDYKTGSKKFVLSDVLFGLNLQMLIYLSAITKNAGEKYGLRPVPAGVLYMPAAAAVVNAEKDDTAQDIEEKQAKNYRMNGLILDNIHVIQGMEKQGKGVYIPVTLKEEKTKKENKTHAHVLKIDKGKEYTVSEAQMHALFTKIDALVLQMAQQLFNGYIAPVPAKGSYDACKWCPYAAACGYKEGMPCRDITQDKNPSDLCAAEEKAGE</sequence>
<dbReference type="InterPro" id="IPR038726">
    <property type="entry name" value="PDDEXK_AddAB-type"/>
</dbReference>
<keyword evidence="3" id="KW-0227">DNA damage</keyword>
<reference evidence="11" key="2">
    <citation type="journal article" date="2021" name="PeerJ">
        <title>Extensive microbial diversity within the chicken gut microbiome revealed by metagenomics and culture.</title>
        <authorList>
            <person name="Gilroy R."/>
            <person name="Ravi A."/>
            <person name="Getino M."/>
            <person name="Pursley I."/>
            <person name="Horton D.L."/>
            <person name="Alikhan N.F."/>
            <person name="Baker D."/>
            <person name="Gharbi K."/>
            <person name="Hall N."/>
            <person name="Watson M."/>
            <person name="Adriaenssens E.M."/>
            <person name="Foster-Nyarko E."/>
            <person name="Jarju S."/>
            <person name="Secka A."/>
            <person name="Antonio M."/>
            <person name="Oren A."/>
            <person name="Chaudhuri R.R."/>
            <person name="La Ragione R."/>
            <person name="Hildebrand F."/>
            <person name="Pallen M.J."/>
        </authorList>
    </citation>
    <scope>NUCLEOTIDE SEQUENCE</scope>
    <source>
        <strain evidence="11">ChiSjej1B19-3389</strain>
    </source>
</reference>
<dbReference type="GO" id="GO:0006281">
    <property type="term" value="P:DNA repair"/>
    <property type="evidence" value="ECO:0007669"/>
    <property type="project" value="UniProtKB-KW"/>
</dbReference>
<keyword evidence="7" id="KW-0067">ATP-binding</keyword>
<dbReference type="EMBL" id="DVFW01000004">
    <property type="protein sequence ID" value="HIQ79768.1"/>
    <property type="molecule type" value="Genomic_DNA"/>
</dbReference>
<dbReference type="SUPFAM" id="SSF52540">
    <property type="entry name" value="P-loop containing nucleoside triphosphate hydrolases"/>
    <property type="match status" value="1"/>
</dbReference>
<dbReference type="InterPro" id="IPR011604">
    <property type="entry name" value="PDDEXK-like_dom_sf"/>
</dbReference>
<evidence type="ECO:0000256" key="8">
    <source>
        <dbReference type="ARBA" id="ARBA00023125"/>
    </source>
</evidence>
<dbReference type="InterPro" id="IPR014017">
    <property type="entry name" value="DNA_helicase_UvrD-like_C"/>
</dbReference>
<proteinExistence type="predicted"/>
<evidence type="ECO:0000256" key="6">
    <source>
        <dbReference type="ARBA" id="ARBA00022839"/>
    </source>
</evidence>
<dbReference type="GO" id="GO:0005524">
    <property type="term" value="F:ATP binding"/>
    <property type="evidence" value="ECO:0007669"/>
    <property type="project" value="UniProtKB-KW"/>
</dbReference>
<keyword evidence="9" id="KW-0234">DNA repair</keyword>
<accession>A0A9D0ZFZ9</accession>
<keyword evidence="5" id="KW-0347">Helicase</keyword>
<name>A0A9D0ZFZ9_9FIRM</name>
<dbReference type="GO" id="GO:0003677">
    <property type="term" value="F:DNA binding"/>
    <property type="evidence" value="ECO:0007669"/>
    <property type="project" value="UniProtKB-KW"/>
</dbReference>
<dbReference type="Pfam" id="PF21445">
    <property type="entry name" value="ADDB_N"/>
    <property type="match status" value="1"/>
</dbReference>
<evidence type="ECO:0000256" key="7">
    <source>
        <dbReference type="ARBA" id="ARBA00022840"/>
    </source>
</evidence>
<dbReference type="PANTHER" id="PTHR30591">
    <property type="entry name" value="RECBCD ENZYME SUBUNIT RECC"/>
    <property type="match status" value="1"/>
</dbReference>
<dbReference type="GO" id="GO:0006310">
    <property type="term" value="P:DNA recombination"/>
    <property type="evidence" value="ECO:0007669"/>
    <property type="project" value="TreeGrafter"/>
</dbReference>
<evidence type="ECO:0000256" key="1">
    <source>
        <dbReference type="ARBA" id="ARBA00022722"/>
    </source>
</evidence>
<organism evidence="11 12">
    <name type="scientific">Candidatus Scatavimonas merdigallinarum</name>
    <dbReference type="NCBI Taxonomy" id="2840914"/>
    <lineage>
        <taxon>Bacteria</taxon>
        <taxon>Bacillati</taxon>
        <taxon>Bacillota</taxon>
        <taxon>Clostridia</taxon>
        <taxon>Eubacteriales</taxon>
        <taxon>Oscillospiraceae</taxon>
        <taxon>Oscillospiraceae incertae sedis</taxon>
        <taxon>Candidatus Scatavimonas</taxon>
    </lineage>
</organism>
<evidence type="ECO:0000313" key="11">
    <source>
        <dbReference type="EMBL" id="HIQ79768.1"/>
    </source>
</evidence>
<gene>
    <name evidence="11" type="ORF">IAD32_00595</name>
</gene>
<evidence type="ECO:0000313" key="12">
    <source>
        <dbReference type="Proteomes" id="UP000886787"/>
    </source>
</evidence>